<dbReference type="Proteomes" id="UP000547614">
    <property type="component" value="Unassembled WGS sequence"/>
</dbReference>
<protein>
    <submittedName>
        <fullName evidence="1">Uncharacterized protein</fullName>
    </submittedName>
</protein>
<keyword evidence="2" id="KW-1185">Reference proteome</keyword>
<comment type="caution">
    <text evidence="1">The sequence shown here is derived from an EMBL/GenBank/DDBJ whole genome shotgun (WGS) entry which is preliminary data.</text>
</comment>
<sequence length="660" mass="72624">MSIYDPDPHDDSAPGELVERLDAAIEGLAAANANGGVSPVFEVLDPARDLMFDAKGLDVLYARVPALEAAGFFRGSDWDHPQTLVPSLAFRTVRYGDPVATVVESLSQIRLLAVARGDYLHPSVSAEHAHHFLAQVMAMNLDLVVSDLQEGDRLRPDGLGYAVQNLYHYLLEHLGYENLLEHLVAEVWRVLAQRPVQVDGVKHMVTQIAACLHKPDAVVGEVGEDASQLIDAVFSPTQGCREDPGLDVYAERIAAMDDATLLQEAIAFAQAMHNTGLVSPYMPGFIRYLRTRWNALIPTALGLSYTGADAFHCYPALIHKLIDEALFAETSQATYGLAMMLERGILYSPPVAPSLWRQVRLTLCDAAAQKIVEVFGTRHSPECFLLADVLNVLGRPLGVGQGNYPTCQSTRALSMWAYNAPDVLLRNVAWAARDDEVIMRFEGDNISSRELGAGLASEPPVDVDAVSLLTVPHLDRIYFEMGRRSAGRGEDPHKWVNAEFHGDQVGHGFRIAVDVFTGGLKDFEGFIRDFYAAYHPFYNGNLPVINPQPAGIAVTDSATRFLGWHAITIQRLALDPSRDMRVYFFNPNNDSGQDWGQGIVTSTQGHGELYGEASLPVAEFAARLYVFHYDPLEKGDPAEVPADEVYRAMRLAQESWAMGR</sequence>
<dbReference type="EMBL" id="JACHXP010000002">
    <property type="protein sequence ID" value="MBB3189270.1"/>
    <property type="molecule type" value="Genomic_DNA"/>
</dbReference>
<name>A0A839V5I9_9GAMM</name>
<gene>
    <name evidence="1" type="ORF">FHR94_000492</name>
</gene>
<dbReference type="RefSeq" id="WP_183324026.1">
    <property type="nucleotide sequence ID" value="NZ_JACHXP010000002.1"/>
</dbReference>
<proteinExistence type="predicted"/>
<reference evidence="1 2" key="1">
    <citation type="submission" date="2020-08" db="EMBL/GenBank/DDBJ databases">
        <title>Genomic Encyclopedia of Type Strains, Phase III (KMG-III): the genomes of soil and plant-associated and newly described type strains.</title>
        <authorList>
            <person name="Whitman W."/>
        </authorList>
    </citation>
    <scope>NUCLEOTIDE SEQUENCE [LARGE SCALE GENOMIC DNA]</scope>
    <source>
        <strain evidence="1 2">CECT 7282</strain>
    </source>
</reference>
<organism evidence="1 2">
    <name type="scientific">Halomonas cerina</name>
    <dbReference type="NCBI Taxonomy" id="447424"/>
    <lineage>
        <taxon>Bacteria</taxon>
        <taxon>Pseudomonadati</taxon>
        <taxon>Pseudomonadota</taxon>
        <taxon>Gammaproteobacteria</taxon>
        <taxon>Oceanospirillales</taxon>
        <taxon>Halomonadaceae</taxon>
        <taxon>Halomonas</taxon>
    </lineage>
</organism>
<dbReference type="AlphaFoldDB" id="A0A839V5I9"/>
<evidence type="ECO:0000313" key="1">
    <source>
        <dbReference type="EMBL" id="MBB3189270.1"/>
    </source>
</evidence>
<accession>A0A839V5I9</accession>
<evidence type="ECO:0000313" key="2">
    <source>
        <dbReference type="Proteomes" id="UP000547614"/>
    </source>
</evidence>